<dbReference type="InterPro" id="IPR025273">
    <property type="entry name" value="DUF4064"/>
</dbReference>
<feature type="transmembrane region" description="Helical" evidence="1">
    <location>
        <begin position="96"/>
        <end position="129"/>
    </location>
</feature>
<dbReference type="EMBL" id="FNNC01000003">
    <property type="protein sequence ID" value="SDW57185.1"/>
    <property type="molecule type" value="Genomic_DNA"/>
</dbReference>
<sequence>MVKRTSEKVLGIIAAVLSGLGIILGIVLLFVDASALEEANRMIQEEGGETLNAQDMAAQFTAFGISLIIFSAIATILAVIGVFLLKRNKRAVASGILFFAAAIAGFIAVNLFAIVHFILLVVAGIMAIVRKPDTPADNSADVQEYPE</sequence>
<organism evidence="3 4">
    <name type="scientific">Marinococcus luteus</name>
    <dbReference type="NCBI Taxonomy" id="1122204"/>
    <lineage>
        <taxon>Bacteria</taxon>
        <taxon>Bacillati</taxon>
        <taxon>Bacillota</taxon>
        <taxon>Bacilli</taxon>
        <taxon>Bacillales</taxon>
        <taxon>Bacillaceae</taxon>
        <taxon>Marinococcus</taxon>
    </lineage>
</organism>
<dbReference type="InterPro" id="IPR036259">
    <property type="entry name" value="MFS_trans_sf"/>
</dbReference>
<keyword evidence="1" id="KW-0472">Membrane</keyword>
<dbReference type="SUPFAM" id="SSF103473">
    <property type="entry name" value="MFS general substrate transporter"/>
    <property type="match status" value="1"/>
</dbReference>
<accession>A0A1H2UM39</accession>
<evidence type="ECO:0000259" key="2">
    <source>
        <dbReference type="Pfam" id="PF13273"/>
    </source>
</evidence>
<dbReference type="Proteomes" id="UP000199488">
    <property type="component" value="Unassembled WGS sequence"/>
</dbReference>
<evidence type="ECO:0000313" key="3">
    <source>
        <dbReference type="EMBL" id="SDW57185.1"/>
    </source>
</evidence>
<feature type="domain" description="DUF4064" evidence="2">
    <location>
        <begin position="3"/>
        <end position="107"/>
    </location>
</feature>
<evidence type="ECO:0000256" key="1">
    <source>
        <dbReference type="SAM" id="Phobius"/>
    </source>
</evidence>
<dbReference type="Pfam" id="PF13273">
    <property type="entry name" value="DUF4064"/>
    <property type="match status" value="1"/>
</dbReference>
<dbReference type="GO" id="GO:0016020">
    <property type="term" value="C:membrane"/>
    <property type="evidence" value="ECO:0007669"/>
    <property type="project" value="UniProtKB-SubCell"/>
</dbReference>
<dbReference type="RefSeq" id="WP_091613946.1">
    <property type="nucleotide sequence ID" value="NZ_FNNC01000003.1"/>
</dbReference>
<keyword evidence="1" id="KW-1133">Transmembrane helix</keyword>
<keyword evidence="1" id="KW-0812">Transmembrane</keyword>
<proteinExistence type="predicted"/>
<dbReference type="OrthoDB" id="2357232at2"/>
<keyword evidence="4" id="KW-1185">Reference proteome</keyword>
<reference evidence="3 4" key="1">
    <citation type="submission" date="2016-10" db="EMBL/GenBank/DDBJ databases">
        <authorList>
            <person name="de Groot N.N."/>
        </authorList>
    </citation>
    <scope>NUCLEOTIDE SEQUENCE [LARGE SCALE GENOMIC DNA]</scope>
    <source>
        <strain evidence="3 4">DSM 23126</strain>
    </source>
</reference>
<protein>
    <submittedName>
        <fullName evidence="3">PMP-22/EMP/MP20/Claudin family protein</fullName>
    </submittedName>
</protein>
<dbReference type="AlphaFoldDB" id="A0A1H2UM39"/>
<name>A0A1H2UM39_9BACI</name>
<feature type="transmembrane region" description="Helical" evidence="1">
    <location>
        <begin position="9"/>
        <end position="31"/>
    </location>
</feature>
<feature type="transmembrane region" description="Helical" evidence="1">
    <location>
        <begin position="60"/>
        <end position="84"/>
    </location>
</feature>
<dbReference type="STRING" id="1122204.SAMN05421781_1789"/>
<gene>
    <name evidence="3" type="ORF">SAMN05421781_1789</name>
</gene>
<evidence type="ECO:0000313" key="4">
    <source>
        <dbReference type="Proteomes" id="UP000199488"/>
    </source>
</evidence>